<dbReference type="PANTHER" id="PTHR37984">
    <property type="entry name" value="PROTEIN CBG26694"/>
    <property type="match status" value="1"/>
</dbReference>
<evidence type="ECO:0000313" key="1">
    <source>
        <dbReference type="EnsemblMetazoa" id="Aqu2.1.09064_001"/>
    </source>
</evidence>
<dbReference type="InParanoid" id="A0A1X7T4A2"/>
<reference evidence="1" key="1">
    <citation type="submission" date="2017-05" db="UniProtKB">
        <authorList>
            <consortium name="EnsemblMetazoa"/>
        </authorList>
    </citation>
    <scope>IDENTIFICATION</scope>
</reference>
<proteinExistence type="predicted"/>
<dbReference type="EnsemblMetazoa" id="Aqu2.1.09064_001">
    <property type="protein sequence ID" value="Aqu2.1.09064_001"/>
    <property type="gene ID" value="Aqu2.1.09064"/>
</dbReference>
<accession>A0A1X7T4A2</accession>
<sequence>MLIGNGQRNTDTYQCAEDLLQSSQVLVHFNSSKPIILSCHWMTKDPILFCVCRQLQTGWILDDPPDMKPYHQCQNELSVVDGCLLLGSRVIIPKEEREKVLKQLHIVFAG</sequence>
<dbReference type="PANTHER" id="PTHR37984:SF5">
    <property type="entry name" value="PROTEIN NYNRIN-LIKE"/>
    <property type="match status" value="1"/>
</dbReference>
<dbReference type="InterPro" id="IPR050951">
    <property type="entry name" value="Retrovirus_Pol_polyprotein"/>
</dbReference>
<organism evidence="1">
    <name type="scientific">Amphimedon queenslandica</name>
    <name type="common">Sponge</name>
    <dbReference type="NCBI Taxonomy" id="400682"/>
    <lineage>
        <taxon>Eukaryota</taxon>
        <taxon>Metazoa</taxon>
        <taxon>Porifera</taxon>
        <taxon>Demospongiae</taxon>
        <taxon>Heteroscleromorpha</taxon>
        <taxon>Haplosclerida</taxon>
        <taxon>Niphatidae</taxon>
        <taxon>Amphimedon</taxon>
    </lineage>
</organism>
<dbReference type="AlphaFoldDB" id="A0A1X7T4A2"/>
<protein>
    <submittedName>
        <fullName evidence="1">Uncharacterized protein</fullName>
    </submittedName>
</protein>
<name>A0A1X7T4A2_AMPQE</name>